<name>A0A4Q0E9Y1_ECOLX</name>
<dbReference type="AlphaFoldDB" id="A0A4Q0E9Y1"/>
<protein>
    <submittedName>
        <fullName evidence="1">Uncharacterized protein</fullName>
    </submittedName>
</protein>
<organism evidence="1 2">
    <name type="scientific">Escherichia coli</name>
    <dbReference type="NCBI Taxonomy" id="562"/>
    <lineage>
        <taxon>Bacteria</taxon>
        <taxon>Pseudomonadati</taxon>
        <taxon>Pseudomonadota</taxon>
        <taxon>Gammaproteobacteria</taxon>
        <taxon>Enterobacterales</taxon>
        <taxon>Enterobacteriaceae</taxon>
        <taxon>Escherichia</taxon>
    </lineage>
</organism>
<dbReference type="Proteomes" id="UP000514533">
    <property type="component" value="Chromosome"/>
</dbReference>
<dbReference type="EMBL" id="CP055981">
    <property type="protein sequence ID" value="QMS40225.1"/>
    <property type="molecule type" value="Genomic_DNA"/>
</dbReference>
<accession>A0A4Q0E9Y1</accession>
<evidence type="ECO:0000313" key="1">
    <source>
        <dbReference type="EMBL" id="QMS40225.1"/>
    </source>
</evidence>
<reference evidence="1 2" key="1">
    <citation type="submission" date="2020-06" db="EMBL/GenBank/DDBJ databases">
        <title>REHAB project genomes.</title>
        <authorList>
            <person name="Shaw L.P."/>
        </authorList>
    </citation>
    <scope>NUCLEOTIDE SEQUENCE [LARGE SCALE GENOMIC DNA]</scope>
    <source>
        <strain evidence="1 2">RHB01-C20</strain>
    </source>
</reference>
<dbReference type="RefSeq" id="WP_001507092.1">
    <property type="nucleotide sequence ID" value="NZ_AP027865.1"/>
</dbReference>
<gene>
    <name evidence="1" type="ORF">HVV39_20545</name>
</gene>
<sequence>MDNQIDISSLSDVSEFLERVQKGQQISINDIKIDFVNHVSFKIYGDPDRYNGTIPSSLAQGMCEFQTELYKAFMLVRRGTDNLKHLKDSDRKELEIIFKVEPGCTDLLVAIKDVIDSFGVAFERSTQGMTGTEKAICLVLISLILTGAWLIKSRQKDRHIEKMKQLEIDEGLNDTNSQTEQMRLLKDGMVEVLSAHTATAAAREISEGIQSHTSNAVVGVLKGVSDADRVEFNGMAKIELDKRDIAEMIRNPREKLSNKELTEEVEIEGIKKSDGKLTVTCKKVGTDYTFPAYVVTDFIDKDETDLLYESMKLSDSISLFGDYKVRSGIIESAMISRISTPIKGC</sequence>
<evidence type="ECO:0000313" key="2">
    <source>
        <dbReference type="Proteomes" id="UP000514533"/>
    </source>
</evidence>
<proteinExistence type="predicted"/>